<reference evidence="1" key="1">
    <citation type="submission" date="2021-04" db="EMBL/GenBank/DDBJ databases">
        <title>Whole genome sequencing of Enterococci isolates from hospitalized patients.</title>
        <authorList>
            <person name="Ogoti B.M."/>
            <person name="Onyambu F.G."/>
        </authorList>
    </citation>
    <scope>NUCLEOTIDE SEQUENCE</scope>
    <source>
        <strain evidence="1">242</strain>
    </source>
</reference>
<dbReference type="AlphaFoldDB" id="A0A941JB39"/>
<comment type="caution">
    <text evidence="1">The sequence shown here is derived from an EMBL/GenBank/DDBJ whole genome shotgun (WGS) entry which is preliminary data.</text>
</comment>
<evidence type="ECO:0000313" key="2">
    <source>
        <dbReference type="Proteomes" id="UP000680045"/>
    </source>
</evidence>
<evidence type="ECO:0000313" key="1">
    <source>
        <dbReference type="EMBL" id="MBR8645359.1"/>
    </source>
</evidence>
<gene>
    <name evidence="1" type="ORF">KEH51_17675</name>
</gene>
<dbReference type="Proteomes" id="UP000680045">
    <property type="component" value="Unassembled WGS sequence"/>
</dbReference>
<accession>A0A941JB39</accession>
<name>A0A941JB39_9BACI</name>
<sequence length="46" mass="4799">MMISIASMIRNPLRTAPLKPPKAFGFPAPKTEEPMKAAATASIAGS</sequence>
<proteinExistence type="predicted"/>
<protein>
    <submittedName>
        <fullName evidence="1">Uncharacterized protein</fullName>
    </submittedName>
</protein>
<organism evidence="1 2">
    <name type="scientific">Peribacillus frigoritolerans</name>
    <dbReference type="NCBI Taxonomy" id="450367"/>
    <lineage>
        <taxon>Bacteria</taxon>
        <taxon>Bacillati</taxon>
        <taxon>Bacillota</taxon>
        <taxon>Bacilli</taxon>
        <taxon>Bacillales</taxon>
        <taxon>Bacillaceae</taxon>
        <taxon>Peribacillus</taxon>
    </lineage>
</organism>
<dbReference type="EMBL" id="JAGTPW010000032">
    <property type="protein sequence ID" value="MBR8645359.1"/>
    <property type="molecule type" value="Genomic_DNA"/>
</dbReference>